<dbReference type="Pfam" id="PF13302">
    <property type="entry name" value="Acetyltransf_3"/>
    <property type="match status" value="1"/>
</dbReference>
<dbReference type="InterPro" id="IPR051908">
    <property type="entry name" value="Ribosomal_N-acetyltransferase"/>
</dbReference>
<proteinExistence type="predicted"/>
<keyword evidence="3" id="KW-1185">Reference proteome</keyword>
<organism evidence="2 3">
    <name type="scientific">Luedemannella flava</name>
    <dbReference type="NCBI Taxonomy" id="349316"/>
    <lineage>
        <taxon>Bacteria</taxon>
        <taxon>Bacillati</taxon>
        <taxon>Actinomycetota</taxon>
        <taxon>Actinomycetes</taxon>
        <taxon>Micromonosporales</taxon>
        <taxon>Micromonosporaceae</taxon>
        <taxon>Luedemannella</taxon>
    </lineage>
</organism>
<gene>
    <name evidence="2" type="ORF">GCM10009682_13060</name>
</gene>
<dbReference type="PANTHER" id="PTHR43441:SF6">
    <property type="entry name" value="N-ACETYLTRANSFERASE DOMAIN-CONTAINING PROTEIN"/>
    <property type="match status" value="1"/>
</dbReference>
<dbReference type="Proteomes" id="UP001500218">
    <property type="component" value="Unassembled WGS sequence"/>
</dbReference>
<reference evidence="2 3" key="1">
    <citation type="journal article" date="2019" name="Int. J. Syst. Evol. Microbiol.">
        <title>The Global Catalogue of Microorganisms (GCM) 10K type strain sequencing project: providing services to taxonomists for standard genome sequencing and annotation.</title>
        <authorList>
            <consortium name="The Broad Institute Genomics Platform"/>
            <consortium name="The Broad Institute Genome Sequencing Center for Infectious Disease"/>
            <person name="Wu L."/>
            <person name="Ma J."/>
        </authorList>
    </citation>
    <scope>NUCLEOTIDE SEQUENCE [LARGE SCALE GENOMIC DNA]</scope>
    <source>
        <strain evidence="2 3">JCM 13250</strain>
    </source>
</reference>
<accession>A0ABN2LP55</accession>
<dbReference type="PANTHER" id="PTHR43441">
    <property type="entry name" value="RIBOSOMAL-PROTEIN-SERINE ACETYLTRANSFERASE"/>
    <property type="match status" value="1"/>
</dbReference>
<dbReference type="RefSeq" id="WP_344127311.1">
    <property type="nucleotide sequence ID" value="NZ_BAAALT010000033.1"/>
</dbReference>
<name>A0ABN2LP55_9ACTN</name>
<protein>
    <recommendedName>
        <fullName evidence="1">N-acetyltransferase domain-containing protein</fullName>
    </recommendedName>
</protein>
<dbReference type="InterPro" id="IPR000182">
    <property type="entry name" value="GNAT_dom"/>
</dbReference>
<evidence type="ECO:0000313" key="2">
    <source>
        <dbReference type="EMBL" id="GAA1792546.1"/>
    </source>
</evidence>
<sequence length="159" mass="17152">MISTDRLDLSPFTVATATATVSGERGDLPWADGFPREDDQDAARMWVRAPHDVFGSWFIAERVTGEIVGTIGFYGPPDADGELMVGYGLVPQARGRGYATEALRALVAHGLAQPGVTRIAADPDLDNVASHNVLHKAGFHPTHATETSQWYALNRVRAP</sequence>
<feature type="domain" description="N-acetyltransferase" evidence="1">
    <location>
        <begin position="7"/>
        <end position="159"/>
    </location>
</feature>
<evidence type="ECO:0000313" key="3">
    <source>
        <dbReference type="Proteomes" id="UP001500218"/>
    </source>
</evidence>
<dbReference type="InterPro" id="IPR016181">
    <property type="entry name" value="Acyl_CoA_acyltransferase"/>
</dbReference>
<evidence type="ECO:0000259" key="1">
    <source>
        <dbReference type="PROSITE" id="PS51186"/>
    </source>
</evidence>
<dbReference type="CDD" id="cd04301">
    <property type="entry name" value="NAT_SF"/>
    <property type="match status" value="1"/>
</dbReference>
<dbReference type="SUPFAM" id="SSF55729">
    <property type="entry name" value="Acyl-CoA N-acyltransferases (Nat)"/>
    <property type="match status" value="1"/>
</dbReference>
<comment type="caution">
    <text evidence="2">The sequence shown here is derived from an EMBL/GenBank/DDBJ whole genome shotgun (WGS) entry which is preliminary data.</text>
</comment>
<dbReference type="EMBL" id="BAAALT010000033">
    <property type="protein sequence ID" value="GAA1792546.1"/>
    <property type="molecule type" value="Genomic_DNA"/>
</dbReference>
<dbReference type="Gene3D" id="3.40.630.30">
    <property type="match status" value="1"/>
</dbReference>
<dbReference type="PROSITE" id="PS51186">
    <property type="entry name" value="GNAT"/>
    <property type="match status" value="1"/>
</dbReference>